<accession>A0A223HZ75</accession>
<sequence length="85" mass="9935">MSISRLFAIIKKEFIQIKRDKPSLVISIIMPLAMLFLFGYAVSTEVDHIPMTVFDQSKTQESRGFIDAYRNSLYFNPDYYVNNMD</sequence>
<proteinExistence type="predicted"/>
<reference evidence="2 3" key="1">
    <citation type="submission" date="2016-08" db="EMBL/GenBank/DDBJ databases">
        <title>A novel genetic cassette of butanologenic Thermoanaerobacterium thermosaccharolyticum that directly convert cellulose to butanol.</title>
        <authorList>
            <person name="Li T."/>
            <person name="He J."/>
        </authorList>
    </citation>
    <scope>NUCLEOTIDE SEQUENCE [LARGE SCALE GENOMIC DNA]</scope>
    <source>
        <strain evidence="2 3">TG57</strain>
    </source>
</reference>
<name>A0A223HZ75_THETR</name>
<organism evidence="2 3">
    <name type="scientific">Thermoanaerobacterium thermosaccharolyticum</name>
    <name type="common">Clostridium thermosaccharolyticum</name>
    <dbReference type="NCBI Taxonomy" id="1517"/>
    <lineage>
        <taxon>Bacteria</taxon>
        <taxon>Bacillati</taxon>
        <taxon>Bacillota</taxon>
        <taxon>Clostridia</taxon>
        <taxon>Thermoanaerobacterales</taxon>
        <taxon>Thermoanaerobacteraceae</taxon>
        <taxon>Thermoanaerobacterium</taxon>
    </lineage>
</organism>
<dbReference type="AlphaFoldDB" id="A0A223HZ75"/>
<gene>
    <name evidence="2" type="ORF">Thert_01781</name>
</gene>
<keyword evidence="1" id="KW-0472">Membrane</keyword>
<protein>
    <submittedName>
        <fullName evidence="2">ABC transporter</fullName>
    </submittedName>
</protein>
<evidence type="ECO:0000256" key="1">
    <source>
        <dbReference type="SAM" id="Phobius"/>
    </source>
</evidence>
<dbReference type="EMBL" id="CP016893">
    <property type="protein sequence ID" value="AST57773.1"/>
    <property type="molecule type" value="Genomic_DNA"/>
</dbReference>
<feature type="transmembrane region" description="Helical" evidence="1">
    <location>
        <begin position="21"/>
        <end position="42"/>
    </location>
</feature>
<keyword evidence="1" id="KW-1133">Transmembrane helix</keyword>
<dbReference type="Proteomes" id="UP000214975">
    <property type="component" value="Chromosome"/>
</dbReference>
<evidence type="ECO:0000313" key="2">
    <source>
        <dbReference type="EMBL" id="AST57773.1"/>
    </source>
</evidence>
<keyword evidence="1" id="KW-0812">Transmembrane</keyword>
<evidence type="ECO:0000313" key="3">
    <source>
        <dbReference type="Proteomes" id="UP000214975"/>
    </source>
</evidence>